<evidence type="ECO:0000256" key="3">
    <source>
        <dbReference type="ARBA" id="ARBA00023125"/>
    </source>
</evidence>
<reference evidence="7" key="1">
    <citation type="submission" date="2022-06" db="EMBL/GenBank/DDBJ databases">
        <title>WGS of actinobacteria.</title>
        <authorList>
            <person name="Thawai C."/>
        </authorList>
    </citation>
    <scope>NUCLEOTIDE SEQUENCE</scope>
    <source>
        <strain evidence="7">AA8</strain>
    </source>
</reference>
<dbReference type="InterPro" id="IPR050109">
    <property type="entry name" value="HTH-type_TetR-like_transc_reg"/>
</dbReference>
<sequence length="205" mass="22279">MPKIVDPGARRKTVAEAVLRVVGRSGLEAASLRNVAEEAGLAIGSVRHYFSDHDELVIFAMGELTGRIEARVLAHVDRLLDPADAAERRTRAEDLLAEFLPLDRERHEEAVLWIAFATAARTRPGLLPHARQLQDGMLGVVTRVLRGGQEAGGLPADLDIGTESLRLSALLDGLTLQAVLQPGTLTPDVLRQVLRRHLDSLRTSA</sequence>
<dbReference type="InterPro" id="IPR039538">
    <property type="entry name" value="BetI_C"/>
</dbReference>
<dbReference type="GO" id="GO:0003700">
    <property type="term" value="F:DNA-binding transcription factor activity"/>
    <property type="evidence" value="ECO:0007669"/>
    <property type="project" value="TreeGrafter"/>
</dbReference>
<dbReference type="EMBL" id="JANIID010000001">
    <property type="protein sequence ID" value="MCQ8768290.1"/>
    <property type="molecule type" value="Genomic_DNA"/>
</dbReference>
<proteinExistence type="predicted"/>
<dbReference type="Gene3D" id="1.10.357.10">
    <property type="entry name" value="Tetracycline Repressor, domain 2"/>
    <property type="match status" value="1"/>
</dbReference>
<dbReference type="InterPro" id="IPR036271">
    <property type="entry name" value="Tet_transcr_reg_TetR-rel_C_sf"/>
</dbReference>
<dbReference type="InterPro" id="IPR009057">
    <property type="entry name" value="Homeodomain-like_sf"/>
</dbReference>
<comment type="caution">
    <text evidence="7">The sequence shown here is derived from an EMBL/GenBank/DDBJ whole genome shotgun (WGS) entry which is preliminary data.</text>
</comment>
<evidence type="ECO:0000259" key="6">
    <source>
        <dbReference type="PROSITE" id="PS50977"/>
    </source>
</evidence>
<keyword evidence="3 5" id="KW-0238">DNA-binding</keyword>
<dbReference type="Pfam" id="PF00440">
    <property type="entry name" value="TetR_N"/>
    <property type="match status" value="1"/>
</dbReference>
<protein>
    <submittedName>
        <fullName evidence="7">TetR family transcriptional regulator C-terminal domain-containing protein</fullName>
    </submittedName>
</protein>
<accession>A0A9X2LE28</accession>
<dbReference type="InterPro" id="IPR001647">
    <property type="entry name" value="HTH_TetR"/>
</dbReference>
<organism evidence="7 8">
    <name type="scientific">Streptomyces telluris</name>
    <dbReference type="NCBI Taxonomy" id="2720021"/>
    <lineage>
        <taxon>Bacteria</taxon>
        <taxon>Bacillati</taxon>
        <taxon>Actinomycetota</taxon>
        <taxon>Actinomycetes</taxon>
        <taxon>Kitasatosporales</taxon>
        <taxon>Streptomycetaceae</taxon>
        <taxon>Streptomyces</taxon>
    </lineage>
</organism>
<evidence type="ECO:0000256" key="2">
    <source>
        <dbReference type="ARBA" id="ARBA00023015"/>
    </source>
</evidence>
<keyword evidence="2" id="KW-0805">Transcription regulation</keyword>
<keyword evidence="4" id="KW-0804">Transcription</keyword>
<feature type="domain" description="HTH tetR-type" evidence="6">
    <location>
        <begin position="8"/>
        <end position="68"/>
    </location>
</feature>
<evidence type="ECO:0000256" key="4">
    <source>
        <dbReference type="ARBA" id="ARBA00023163"/>
    </source>
</evidence>
<dbReference type="AlphaFoldDB" id="A0A9X2LE28"/>
<dbReference type="GO" id="GO:0000976">
    <property type="term" value="F:transcription cis-regulatory region binding"/>
    <property type="evidence" value="ECO:0007669"/>
    <property type="project" value="TreeGrafter"/>
</dbReference>
<evidence type="ECO:0000313" key="7">
    <source>
        <dbReference type="EMBL" id="MCQ8768290.1"/>
    </source>
</evidence>
<evidence type="ECO:0000256" key="1">
    <source>
        <dbReference type="ARBA" id="ARBA00022491"/>
    </source>
</evidence>
<dbReference type="SUPFAM" id="SSF48498">
    <property type="entry name" value="Tetracyclin repressor-like, C-terminal domain"/>
    <property type="match status" value="1"/>
</dbReference>
<gene>
    <name evidence="7" type="ORF">NQU55_00615</name>
</gene>
<keyword evidence="8" id="KW-1185">Reference proteome</keyword>
<evidence type="ECO:0000256" key="5">
    <source>
        <dbReference type="PROSITE-ProRule" id="PRU00335"/>
    </source>
</evidence>
<dbReference type="RefSeq" id="WP_168091670.1">
    <property type="nucleotide sequence ID" value="NZ_JAATER010000034.1"/>
</dbReference>
<dbReference type="Pfam" id="PF13977">
    <property type="entry name" value="TetR_C_6"/>
    <property type="match status" value="1"/>
</dbReference>
<dbReference type="PANTHER" id="PTHR30055:SF234">
    <property type="entry name" value="HTH-TYPE TRANSCRIPTIONAL REGULATOR BETI"/>
    <property type="match status" value="1"/>
</dbReference>
<dbReference type="PANTHER" id="PTHR30055">
    <property type="entry name" value="HTH-TYPE TRANSCRIPTIONAL REGULATOR RUTR"/>
    <property type="match status" value="1"/>
</dbReference>
<keyword evidence="1" id="KW-0678">Repressor</keyword>
<feature type="DNA-binding region" description="H-T-H motif" evidence="5">
    <location>
        <begin position="31"/>
        <end position="50"/>
    </location>
</feature>
<dbReference type="PROSITE" id="PS50977">
    <property type="entry name" value="HTH_TETR_2"/>
    <property type="match status" value="1"/>
</dbReference>
<name>A0A9X2LE28_9ACTN</name>
<dbReference type="SUPFAM" id="SSF46689">
    <property type="entry name" value="Homeodomain-like"/>
    <property type="match status" value="1"/>
</dbReference>
<dbReference type="Proteomes" id="UP001142374">
    <property type="component" value="Unassembled WGS sequence"/>
</dbReference>
<evidence type="ECO:0000313" key="8">
    <source>
        <dbReference type="Proteomes" id="UP001142374"/>
    </source>
</evidence>